<evidence type="ECO:0000256" key="13">
    <source>
        <dbReference type="ARBA" id="ARBA00023170"/>
    </source>
</evidence>
<keyword evidence="10" id="KW-0067">ATP-binding</keyword>
<dbReference type="GO" id="GO:0005524">
    <property type="term" value="F:ATP binding"/>
    <property type="evidence" value="ECO:0007669"/>
    <property type="project" value="UniProtKB-KW"/>
</dbReference>
<name>A0A183BBC0_9TREM</name>
<dbReference type="GO" id="GO:0043235">
    <property type="term" value="C:receptor complex"/>
    <property type="evidence" value="ECO:0007669"/>
    <property type="project" value="TreeGrafter"/>
</dbReference>
<evidence type="ECO:0000256" key="12">
    <source>
        <dbReference type="ARBA" id="ARBA00023136"/>
    </source>
</evidence>
<dbReference type="PROSITE" id="PS50011">
    <property type="entry name" value="PROTEIN_KINASE_DOM"/>
    <property type="match status" value="1"/>
</dbReference>
<evidence type="ECO:0000259" key="14">
    <source>
        <dbReference type="PROSITE" id="PS50011"/>
    </source>
</evidence>
<evidence type="ECO:0000256" key="9">
    <source>
        <dbReference type="ARBA" id="ARBA00022777"/>
    </source>
</evidence>
<evidence type="ECO:0000256" key="4">
    <source>
        <dbReference type="ARBA" id="ARBA00022527"/>
    </source>
</evidence>
<organism evidence="15">
    <name type="scientific">Echinostoma caproni</name>
    <dbReference type="NCBI Taxonomy" id="27848"/>
    <lineage>
        <taxon>Eukaryota</taxon>
        <taxon>Metazoa</taxon>
        <taxon>Spiralia</taxon>
        <taxon>Lophotrochozoa</taxon>
        <taxon>Platyhelminthes</taxon>
        <taxon>Trematoda</taxon>
        <taxon>Digenea</taxon>
        <taxon>Plagiorchiida</taxon>
        <taxon>Echinostomata</taxon>
        <taxon>Echinostomatoidea</taxon>
        <taxon>Echinostomatidae</taxon>
        <taxon>Echinostoma</taxon>
    </lineage>
</organism>
<keyword evidence="6" id="KW-0812">Transmembrane</keyword>
<evidence type="ECO:0000313" key="15">
    <source>
        <dbReference type="WBParaSite" id="ECPE_0001654801-mRNA-1"/>
    </source>
</evidence>
<dbReference type="PANTHER" id="PTHR23255:SF71">
    <property type="entry name" value="RECEPTOR PROTEIN SERINE_THREONINE KINASE"/>
    <property type="match status" value="1"/>
</dbReference>
<comment type="subcellular location">
    <subcellularLocation>
        <location evidence="1">Membrane</location>
        <topology evidence="1">Single-pass type I membrane protein</topology>
    </subcellularLocation>
</comment>
<proteinExistence type="inferred from homology"/>
<accession>A0A183BBC0</accession>
<evidence type="ECO:0000256" key="5">
    <source>
        <dbReference type="ARBA" id="ARBA00022679"/>
    </source>
</evidence>
<dbReference type="GO" id="GO:0004675">
    <property type="term" value="F:transmembrane receptor protein serine/threonine kinase activity"/>
    <property type="evidence" value="ECO:0007669"/>
    <property type="project" value="UniProtKB-EC"/>
</dbReference>
<reference evidence="15" key="1">
    <citation type="submission" date="2016-06" db="UniProtKB">
        <authorList>
            <consortium name="WormBaseParasite"/>
        </authorList>
    </citation>
    <scope>IDENTIFICATION</scope>
</reference>
<dbReference type="InterPro" id="IPR000333">
    <property type="entry name" value="TGFB_receptor"/>
</dbReference>
<keyword evidence="13" id="KW-0675">Receptor</keyword>
<dbReference type="SUPFAM" id="SSF56112">
    <property type="entry name" value="Protein kinase-like (PK-like)"/>
    <property type="match status" value="1"/>
</dbReference>
<keyword evidence="5" id="KW-0808">Transferase</keyword>
<evidence type="ECO:0000256" key="10">
    <source>
        <dbReference type="ARBA" id="ARBA00022840"/>
    </source>
</evidence>
<dbReference type="Gene3D" id="1.10.510.10">
    <property type="entry name" value="Transferase(Phosphotransferase) domain 1"/>
    <property type="match status" value="1"/>
</dbReference>
<dbReference type="GO" id="GO:0071363">
    <property type="term" value="P:cellular response to growth factor stimulus"/>
    <property type="evidence" value="ECO:0007669"/>
    <property type="project" value="TreeGrafter"/>
</dbReference>
<dbReference type="InterPro" id="IPR000719">
    <property type="entry name" value="Prot_kinase_dom"/>
</dbReference>
<evidence type="ECO:0000256" key="11">
    <source>
        <dbReference type="ARBA" id="ARBA00022989"/>
    </source>
</evidence>
<dbReference type="PANTHER" id="PTHR23255">
    <property type="entry name" value="TRANSFORMING GROWTH FACTOR-BETA RECEPTOR TYPE I AND II"/>
    <property type="match status" value="1"/>
</dbReference>
<dbReference type="EC" id="2.7.11.30" evidence="3"/>
<dbReference type="WBParaSite" id="ECPE_0001654801-mRNA-1">
    <property type="protein sequence ID" value="ECPE_0001654801-mRNA-1"/>
    <property type="gene ID" value="ECPE_0001654801"/>
</dbReference>
<keyword evidence="4" id="KW-0723">Serine/threonine-protein kinase</keyword>
<dbReference type="Pfam" id="PF00069">
    <property type="entry name" value="Pkinase"/>
    <property type="match status" value="1"/>
</dbReference>
<evidence type="ECO:0000256" key="1">
    <source>
        <dbReference type="ARBA" id="ARBA00004479"/>
    </source>
</evidence>
<evidence type="ECO:0000256" key="7">
    <source>
        <dbReference type="ARBA" id="ARBA00022729"/>
    </source>
</evidence>
<dbReference type="AlphaFoldDB" id="A0A183BBC0"/>
<evidence type="ECO:0000256" key="3">
    <source>
        <dbReference type="ARBA" id="ARBA00012401"/>
    </source>
</evidence>
<keyword evidence="8" id="KW-0547">Nucleotide-binding</keyword>
<dbReference type="InterPro" id="IPR011009">
    <property type="entry name" value="Kinase-like_dom_sf"/>
</dbReference>
<keyword evidence="11" id="KW-1133">Transmembrane helix</keyword>
<feature type="domain" description="Protein kinase" evidence="14">
    <location>
        <begin position="1"/>
        <end position="140"/>
    </location>
</feature>
<sequence>LKSRNILVKTDGECCIGDLGFALKLDSNLDTLDLSAHSDRVGTKRYMAPEVLDNTIRQNSPEAFKQADMYSLGLVFWEMTRRCWVYDLYGPEEYQLPYEVHPPLVYVYLLTACDRNTEPLWAHVIRESPAVADDDDDDEE</sequence>
<evidence type="ECO:0000256" key="2">
    <source>
        <dbReference type="ARBA" id="ARBA00009605"/>
    </source>
</evidence>
<keyword evidence="7" id="KW-0732">Signal</keyword>
<evidence type="ECO:0000256" key="8">
    <source>
        <dbReference type="ARBA" id="ARBA00022741"/>
    </source>
</evidence>
<comment type="similarity">
    <text evidence="2">Belongs to the protein kinase superfamily. TKL Ser/Thr protein kinase family. TGFB receptor subfamily.</text>
</comment>
<evidence type="ECO:0000256" key="6">
    <source>
        <dbReference type="ARBA" id="ARBA00022692"/>
    </source>
</evidence>
<keyword evidence="12" id="KW-0472">Membrane</keyword>
<protein>
    <recommendedName>
        <fullName evidence="3">receptor protein serine/threonine kinase</fullName>
        <ecNumber evidence="3">2.7.11.30</ecNumber>
    </recommendedName>
</protein>
<keyword evidence="9" id="KW-0418">Kinase</keyword>
<dbReference type="GO" id="GO:0005886">
    <property type="term" value="C:plasma membrane"/>
    <property type="evidence" value="ECO:0007669"/>
    <property type="project" value="TreeGrafter"/>
</dbReference>